<dbReference type="Proteomes" id="UP000197783">
    <property type="component" value="Unassembled WGS sequence"/>
</dbReference>
<dbReference type="PANTHER" id="PTHR10953:SF102">
    <property type="entry name" value="ADENYLYLTRANSFERASE AND SULFURTRANSFERASE MOCS3"/>
    <property type="match status" value="1"/>
</dbReference>
<organism evidence="3 4">
    <name type="scientific">Sphingomonas mucosissima</name>
    <dbReference type="NCBI Taxonomy" id="370959"/>
    <lineage>
        <taxon>Bacteria</taxon>
        <taxon>Pseudomonadati</taxon>
        <taxon>Pseudomonadota</taxon>
        <taxon>Alphaproteobacteria</taxon>
        <taxon>Sphingomonadales</taxon>
        <taxon>Sphingomonadaceae</taxon>
        <taxon>Sphingomonas</taxon>
    </lineage>
</organism>
<dbReference type="GO" id="GO:0008641">
    <property type="term" value="F:ubiquitin-like modifier activating enzyme activity"/>
    <property type="evidence" value="ECO:0007669"/>
    <property type="project" value="InterPro"/>
</dbReference>
<dbReference type="RefSeq" id="WP_425442191.1">
    <property type="nucleotide sequence ID" value="NZ_NBBJ01000005.1"/>
</dbReference>
<dbReference type="FunFam" id="3.40.50.720:FF:000080">
    <property type="entry name" value="Thiazole biosynthesis adenylyltransferase ThiF"/>
    <property type="match status" value="1"/>
</dbReference>
<reference evidence="3 4" key="1">
    <citation type="submission" date="2017-03" db="EMBL/GenBank/DDBJ databases">
        <title>Genome sequence of Sphingomonas mucosissima DSM 17494.</title>
        <authorList>
            <person name="Poehlein A."/>
            <person name="Wuebbeler J.H."/>
            <person name="Steinbuechel A."/>
            <person name="Daniel R."/>
        </authorList>
    </citation>
    <scope>NUCLEOTIDE SEQUENCE [LARGE SCALE GENOMIC DNA]</scope>
    <source>
        <strain evidence="3 4">DSM 17494</strain>
    </source>
</reference>
<dbReference type="GO" id="GO:0061605">
    <property type="term" value="F:molybdopterin-synthase adenylyltransferase activity"/>
    <property type="evidence" value="ECO:0007669"/>
    <property type="project" value="UniProtKB-EC"/>
</dbReference>
<keyword evidence="4" id="KW-1185">Reference proteome</keyword>
<dbReference type="NCBIfam" id="NF004281">
    <property type="entry name" value="PRK05690.1"/>
    <property type="match status" value="1"/>
</dbReference>
<protein>
    <submittedName>
        <fullName evidence="3">Molybdopterin-synthase adenylyltransferase</fullName>
        <ecNumber evidence="3">2.7.7.80</ecNumber>
    </submittedName>
</protein>
<dbReference type="Gene3D" id="3.40.50.720">
    <property type="entry name" value="NAD(P)-binding Rossmann-like Domain"/>
    <property type="match status" value="1"/>
</dbReference>
<dbReference type="InterPro" id="IPR045886">
    <property type="entry name" value="ThiF/MoeB/HesA"/>
</dbReference>
<dbReference type="InterPro" id="IPR035985">
    <property type="entry name" value="Ubiquitin-activating_enz"/>
</dbReference>
<feature type="domain" description="THIF-type NAD/FAD binding fold" evidence="2">
    <location>
        <begin position="13"/>
        <end position="248"/>
    </location>
</feature>
<dbReference type="GO" id="GO:0005829">
    <property type="term" value="C:cytosol"/>
    <property type="evidence" value="ECO:0007669"/>
    <property type="project" value="TreeGrafter"/>
</dbReference>
<dbReference type="PANTHER" id="PTHR10953">
    <property type="entry name" value="UBIQUITIN-ACTIVATING ENZYME E1"/>
    <property type="match status" value="1"/>
</dbReference>
<dbReference type="EMBL" id="NBBJ01000005">
    <property type="protein sequence ID" value="OWK28616.1"/>
    <property type="molecule type" value="Genomic_DNA"/>
</dbReference>
<proteinExistence type="inferred from homology"/>
<keyword evidence="3" id="KW-0808">Transferase</keyword>
<dbReference type="CDD" id="cd00757">
    <property type="entry name" value="ThiF_MoeB_HesA_family"/>
    <property type="match status" value="1"/>
</dbReference>
<evidence type="ECO:0000256" key="1">
    <source>
        <dbReference type="ARBA" id="ARBA00009919"/>
    </source>
</evidence>
<dbReference type="AlphaFoldDB" id="A0A245ZFV5"/>
<sequence length="253" mass="26438">MAVTLGEEERARYARQIILREIGGAGQRRLKRSTVAVIGAGGIGSPVIAYLAGAGVGRLVVIDDDRVDLSNLQRQILFGTGDVGLPKAQQAAAAVSRQNPHVAMDTVVARITAQSASTLLSGADVVVDGCDNFATRLSVADAALNHRIPLVSAAVGQFEGQLATYRGWEPDKPCYRCLVGTAPDRDEATCAEQGVLGPVTGVLGSMAALEAIRALAPFGEDPAGRLTLLDLLDLRFRTIRVPKDPACPACGKA</sequence>
<keyword evidence="3" id="KW-0548">Nucleotidyltransferase</keyword>
<dbReference type="GO" id="GO:0008146">
    <property type="term" value="F:sulfotransferase activity"/>
    <property type="evidence" value="ECO:0007669"/>
    <property type="project" value="TreeGrafter"/>
</dbReference>
<name>A0A245ZFV5_9SPHN</name>
<comment type="similarity">
    <text evidence="1">Belongs to the HesA/MoeB/ThiF family.</text>
</comment>
<accession>A0A245ZFV5</accession>
<dbReference type="InterPro" id="IPR000594">
    <property type="entry name" value="ThiF_NAD_FAD-bd"/>
</dbReference>
<evidence type="ECO:0000259" key="2">
    <source>
        <dbReference type="Pfam" id="PF00899"/>
    </source>
</evidence>
<dbReference type="Pfam" id="PF00899">
    <property type="entry name" value="ThiF"/>
    <property type="match status" value="1"/>
</dbReference>
<dbReference type="EC" id="2.7.7.80" evidence="3"/>
<dbReference type="SUPFAM" id="SSF69572">
    <property type="entry name" value="Activating enzymes of the ubiquitin-like proteins"/>
    <property type="match status" value="1"/>
</dbReference>
<comment type="caution">
    <text evidence="3">The sequence shown here is derived from an EMBL/GenBank/DDBJ whole genome shotgun (WGS) entry which is preliminary data.</text>
</comment>
<evidence type="ECO:0000313" key="4">
    <source>
        <dbReference type="Proteomes" id="UP000197783"/>
    </source>
</evidence>
<evidence type="ECO:0000313" key="3">
    <source>
        <dbReference type="EMBL" id="OWK28616.1"/>
    </source>
</evidence>
<dbReference type="GO" id="GO:0004792">
    <property type="term" value="F:thiosulfate-cyanide sulfurtransferase activity"/>
    <property type="evidence" value="ECO:0007669"/>
    <property type="project" value="TreeGrafter"/>
</dbReference>
<gene>
    <name evidence="3" type="primary">moeB</name>
    <name evidence="3" type="ORF">SPMU_28780</name>
</gene>